<feature type="non-terminal residue" evidence="1">
    <location>
        <position position="120"/>
    </location>
</feature>
<protein>
    <submittedName>
        <fullName evidence="1">Uncharacterized protein</fullName>
    </submittedName>
</protein>
<dbReference type="Proteomes" id="UP000053555">
    <property type="component" value="Unassembled WGS sequence"/>
</dbReference>
<name>A0A0B2Q856_GLYSO</name>
<dbReference type="EMBL" id="KN660694">
    <property type="protein sequence ID" value="KHN15987.1"/>
    <property type="molecule type" value="Genomic_DNA"/>
</dbReference>
<accession>A0A0B2Q856</accession>
<reference evidence="1" key="1">
    <citation type="submission" date="2014-07" db="EMBL/GenBank/DDBJ databases">
        <title>Identification of a novel salt tolerance gene in wild soybean by whole-genome sequencing.</title>
        <authorList>
            <person name="Lam H.-M."/>
            <person name="Qi X."/>
            <person name="Li M.-W."/>
            <person name="Liu X."/>
            <person name="Xie M."/>
            <person name="Ni M."/>
            <person name="Xu X."/>
        </authorList>
    </citation>
    <scope>NUCLEOTIDE SEQUENCE [LARGE SCALE GENOMIC DNA]</scope>
    <source>
        <tissue evidence="1">Root</tissue>
    </source>
</reference>
<proteinExistence type="predicted"/>
<sequence>LSQVEVTLKKSLQVQLWEAAYAYESMLRQKTRIKWLKEGDNNSTYFHRLINHRRRKKCYSRFLEECYNRPTLDGVFFPSLDLRDKESLVSRFNEVEIKSAVWECGGDKSPGPDGFNFNFI</sequence>
<gene>
    <name evidence="1" type="ORF">glysoja_047401</name>
</gene>
<dbReference type="AlphaFoldDB" id="A0A0B2Q856"/>
<feature type="non-terminal residue" evidence="1">
    <location>
        <position position="1"/>
    </location>
</feature>
<evidence type="ECO:0000313" key="1">
    <source>
        <dbReference type="EMBL" id="KHN15987.1"/>
    </source>
</evidence>
<organism evidence="1">
    <name type="scientific">Glycine soja</name>
    <name type="common">Wild soybean</name>
    <dbReference type="NCBI Taxonomy" id="3848"/>
    <lineage>
        <taxon>Eukaryota</taxon>
        <taxon>Viridiplantae</taxon>
        <taxon>Streptophyta</taxon>
        <taxon>Embryophyta</taxon>
        <taxon>Tracheophyta</taxon>
        <taxon>Spermatophyta</taxon>
        <taxon>Magnoliopsida</taxon>
        <taxon>eudicotyledons</taxon>
        <taxon>Gunneridae</taxon>
        <taxon>Pentapetalae</taxon>
        <taxon>rosids</taxon>
        <taxon>fabids</taxon>
        <taxon>Fabales</taxon>
        <taxon>Fabaceae</taxon>
        <taxon>Papilionoideae</taxon>
        <taxon>50 kb inversion clade</taxon>
        <taxon>NPAAA clade</taxon>
        <taxon>indigoferoid/millettioid clade</taxon>
        <taxon>Phaseoleae</taxon>
        <taxon>Glycine</taxon>
        <taxon>Glycine subgen. Soja</taxon>
    </lineage>
</organism>